<feature type="domain" description="DnaB/C C-terminal" evidence="3">
    <location>
        <begin position="182"/>
        <end position="249"/>
    </location>
</feature>
<feature type="region of interest" description="Disordered" evidence="2">
    <location>
        <begin position="257"/>
        <end position="279"/>
    </location>
</feature>
<dbReference type="Proteomes" id="UP000439965">
    <property type="component" value="Unassembled WGS sequence"/>
</dbReference>
<evidence type="ECO:0000256" key="1">
    <source>
        <dbReference type="ARBA" id="ARBA00093462"/>
    </source>
</evidence>
<dbReference type="AlphaFoldDB" id="A0A6I4XL48"/>
<feature type="compositionally biased region" description="Low complexity" evidence="2">
    <location>
        <begin position="154"/>
        <end position="173"/>
    </location>
</feature>
<dbReference type="Pfam" id="PF07261">
    <property type="entry name" value="DnaB_2"/>
    <property type="match status" value="1"/>
</dbReference>
<accession>A0A6I4XL48</accession>
<dbReference type="PANTHER" id="PTHR37293">
    <property type="entry name" value="PHAGE REPLICATION PROTEIN-RELATED"/>
    <property type="match status" value="1"/>
</dbReference>
<name>A0A6I4XL48_ENTGA</name>
<sequence length="303" mass="34831">MAIYRQLHTTFWKDKRVGEWSKDQKLFFLYLLSNDYTTQCGVYEFNLRYAKFELDMTAEEIKTNIDFLVSEGRIVFNEKSEELMIVNWLKYNSARSPKVAAVIDKELKEIKTLEFEIEVIKKCQEYKYPIQTLKPKENTVSIGYGYGIDTITQPASSPATTPTTSPATAENAQSAPAAANPFQLYQEVFGVINGLVADDLRHWVEDIGEEMVCEAMRRSAIDQKSYGYAKGIMQSWVKKNIKTMADVRADDVRHKNQNSYSKKPIRTEPIPEWLNDPEGYNAQKEAEIMERLRKEAGDDPFGN</sequence>
<comment type="similarity">
    <text evidence="1">Belongs to the DnaB/DnaD family.</text>
</comment>
<protein>
    <submittedName>
        <fullName evidence="4">DnaD domain protein</fullName>
    </submittedName>
</protein>
<evidence type="ECO:0000313" key="4">
    <source>
        <dbReference type="EMBL" id="MXS26629.1"/>
    </source>
</evidence>
<dbReference type="RefSeq" id="WP_003126519.1">
    <property type="nucleotide sequence ID" value="NZ_CAAKOE010000083.1"/>
</dbReference>
<dbReference type="NCBIfam" id="TIGR01446">
    <property type="entry name" value="DnaD_dom"/>
    <property type="match status" value="1"/>
</dbReference>
<dbReference type="InterPro" id="IPR053162">
    <property type="entry name" value="DnaD"/>
</dbReference>
<dbReference type="InterPro" id="IPR006343">
    <property type="entry name" value="DnaB/C_C"/>
</dbReference>
<comment type="caution">
    <text evidence="4">The sequence shown here is derived from an EMBL/GenBank/DDBJ whole genome shotgun (WGS) entry which is preliminary data.</text>
</comment>
<organism evidence="4 5">
    <name type="scientific">Enterococcus gallinarum</name>
    <dbReference type="NCBI Taxonomy" id="1353"/>
    <lineage>
        <taxon>Bacteria</taxon>
        <taxon>Bacillati</taxon>
        <taxon>Bacillota</taxon>
        <taxon>Bacilli</taxon>
        <taxon>Lactobacillales</taxon>
        <taxon>Enterococcaceae</taxon>
        <taxon>Enterococcus</taxon>
    </lineage>
</organism>
<dbReference type="InterPro" id="IPR034829">
    <property type="entry name" value="DnaD-like_sf"/>
</dbReference>
<dbReference type="SUPFAM" id="SSF158499">
    <property type="entry name" value="DnaD domain-like"/>
    <property type="match status" value="1"/>
</dbReference>
<proteinExistence type="inferred from homology"/>
<dbReference type="EMBL" id="WVTI01000009">
    <property type="protein sequence ID" value="MXS26629.1"/>
    <property type="molecule type" value="Genomic_DNA"/>
</dbReference>
<dbReference type="PANTHER" id="PTHR37293:SF5">
    <property type="entry name" value="DNA REPLICATION PROTEIN"/>
    <property type="match status" value="1"/>
</dbReference>
<feature type="region of interest" description="Disordered" evidence="2">
    <location>
        <begin position="153"/>
        <end position="173"/>
    </location>
</feature>
<dbReference type="Gene3D" id="1.10.10.630">
    <property type="entry name" value="DnaD domain-like"/>
    <property type="match status" value="1"/>
</dbReference>
<reference evidence="4 5" key="1">
    <citation type="submission" date="2019-04" db="EMBL/GenBank/DDBJ databases">
        <title>Step-wise assembly of the neonatal virome modulated by breast feeding.</title>
        <authorList>
            <person name="Liang G."/>
            <person name="Bushman F."/>
        </authorList>
    </citation>
    <scope>NUCLEOTIDE SEQUENCE [LARGE SCALE GENOMIC DNA]</scope>
    <source>
        <strain evidence="4 5">E3404</strain>
    </source>
</reference>
<evidence type="ECO:0000259" key="3">
    <source>
        <dbReference type="Pfam" id="PF07261"/>
    </source>
</evidence>
<evidence type="ECO:0000313" key="5">
    <source>
        <dbReference type="Proteomes" id="UP000439965"/>
    </source>
</evidence>
<evidence type="ECO:0000256" key="2">
    <source>
        <dbReference type="SAM" id="MobiDB-lite"/>
    </source>
</evidence>
<gene>
    <name evidence="4" type="ORF">GTI89_11225</name>
</gene>